<protein>
    <recommendedName>
        <fullName evidence="3">Cystatin domain-containing protein</fullName>
    </recommendedName>
</protein>
<organism evidence="1 2">
    <name type="scientific">Steinernema hermaphroditum</name>
    <dbReference type="NCBI Taxonomy" id="289476"/>
    <lineage>
        <taxon>Eukaryota</taxon>
        <taxon>Metazoa</taxon>
        <taxon>Ecdysozoa</taxon>
        <taxon>Nematoda</taxon>
        <taxon>Chromadorea</taxon>
        <taxon>Rhabditida</taxon>
        <taxon>Tylenchina</taxon>
        <taxon>Panagrolaimomorpha</taxon>
        <taxon>Strongyloidoidea</taxon>
        <taxon>Steinernematidae</taxon>
        <taxon>Steinernema</taxon>
    </lineage>
</organism>
<name>A0AA39LUP5_9BILA</name>
<evidence type="ECO:0008006" key="3">
    <source>
        <dbReference type="Google" id="ProtNLM"/>
    </source>
</evidence>
<evidence type="ECO:0000313" key="2">
    <source>
        <dbReference type="Proteomes" id="UP001175271"/>
    </source>
</evidence>
<dbReference type="InterPro" id="IPR046350">
    <property type="entry name" value="Cystatin_sf"/>
</dbReference>
<sequence length="140" mass="15976">MDSNPSVPVKAVLFLVALYASIILAKYSGSAGWKPVEPNSPQIWRFAWKSVPKVNDLYSSPSFPQIYLIPARILNAQTMFLAGDNFKIDIEFGISNCSKEVDHAREGRCVLRPRNYDFQIHTIHVWEQPWKNRTRIAVVS</sequence>
<dbReference type="Gene3D" id="3.10.450.10">
    <property type="match status" value="1"/>
</dbReference>
<accession>A0AA39LUP5</accession>
<dbReference type="AlphaFoldDB" id="A0AA39LUP5"/>
<dbReference type="Proteomes" id="UP001175271">
    <property type="component" value="Unassembled WGS sequence"/>
</dbReference>
<dbReference type="SUPFAM" id="SSF54403">
    <property type="entry name" value="Cystatin/monellin"/>
    <property type="match status" value="1"/>
</dbReference>
<dbReference type="InterPro" id="IPR000010">
    <property type="entry name" value="Cystatin_dom"/>
</dbReference>
<dbReference type="EMBL" id="JAUCMV010000003">
    <property type="protein sequence ID" value="KAK0409954.1"/>
    <property type="molecule type" value="Genomic_DNA"/>
</dbReference>
<gene>
    <name evidence="1" type="ORF">QR680_004859</name>
</gene>
<keyword evidence="2" id="KW-1185">Reference proteome</keyword>
<reference evidence="1" key="1">
    <citation type="submission" date="2023-06" db="EMBL/GenBank/DDBJ databases">
        <title>Genomic analysis of the entomopathogenic nematode Steinernema hermaphroditum.</title>
        <authorList>
            <person name="Schwarz E.M."/>
            <person name="Heppert J.K."/>
            <person name="Baniya A."/>
            <person name="Schwartz H.T."/>
            <person name="Tan C.-H."/>
            <person name="Antoshechkin I."/>
            <person name="Sternberg P.W."/>
            <person name="Goodrich-Blair H."/>
            <person name="Dillman A.R."/>
        </authorList>
    </citation>
    <scope>NUCLEOTIDE SEQUENCE</scope>
    <source>
        <strain evidence="1">PS9179</strain>
        <tissue evidence="1">Whole animal</tissue>
    </source>
</reference>
<dbReference type="CDD" id="cd00042">
    <property type="entry name" value="CY"/>
    <property type="match status" value="1"/>
</dbReference>
<comment type="caution">
    <text evidence="1">The sequence shown here is derived from an EMBL/GenBank/DDBJ whole genome shotgun (WGS) entry which is preliminary data.</text>
</comment>
<proteinExistence type="predicted"/>
<dbReference type="GO" id="GO:0004869">
    <property type="term" value="F:cysteine-type endopeptidase inhibitor activity"/>
    <property type="evidence" value="ECO:0007669"/>
    <property type="project" value="InterPro"/>
</dbReference>
<evidence type="ECO:0000313" key="1">
    <source>
        <dbReference type="EMBL" id="KAK0409954.1"/>
    </source>
</evidence>